<evidence type="ECO:0000259" key="6">
    <source>
        <dbReference type="Pfam" id="PF00144"/>
    </source>
</evidence>
<reference evidence="7 8" key="1">
    <citation type="submission" date="2020-08" db="EMBL/GenBank/DDBJ databases">
        <title>Sequencing the genomes of 1000 actinobacteria strains.</title>
        <authorList>
            <person name="Klenk H.-P."/>
        </authorList>
    </citation>
    <scope>NUCLEOTIDE SEQUENCE [LARGE SCALE GENOMIC DNA]</scope>
    <source>
        <strain evidence="7 8">DSM 44786</strain>
    </source>
</reference>
<organism evidence="7 8">
    <name type="scientific">Kitasatospora gansuensis</name>
    <dbReference type="NCBI Taxonomy" id="258050"/>
    <lineage>
        <taxon>Bacteria</taxon>
        <taxon>Bacillati</taxon>
        <taxon>Actinomycetota</taxon>
        <taxon>Actinomycetes</taxon>
        <taxon>Kitasatosporales</taxon>
        <taxon>Streptomycetaceae</taxon>
        <taxon>Kitasatospora</taxon>
    </lineage>
</organism>
<accession>A0A7W7S8E6</accession>
<dbReference type="EMBL" id="JACHJR010000001">
    <property type="protein sequence ID" value="MBB4945218.1"/>
    <property type="molecule type" value="Genomic_DNA"/>
</dbReference>
<dbReference type="InterPro" id="IPR012338">
    <property type="entry name" value="Beta-lactam/transpept-like"/>
</dbReference>
<dbReference type="RefSeq" id="WP_184911572.1">
    <property type="nucleotide sequence ID" value="NZ_JACHJR010000001.1"/>
</dbReference>
<evidence type="ECO:0000313" key="8">
    <source>
        <dbReference type="Proteomes" id="UP000573327"/>
    </source>
</evidence>
<evidence type="ECO:0000256" key="5">
    <source>
        <dbReference type="RuleBase" id="RU361140"/>
    </source>
</evidence>
<protein>
    <recommendedName>
        <fullName evidence="5">Beta-lactamase</fullName>
        <ecNumber evidence="5">3.5.2.6</ecNumber>
    </recommendedName>
</protein>
<dbReference type="PANTHER" id="PTHR46825:SF7">
    <property type="entry name" value="D-ALANYL-D-ALANINE CARBOXYPEPTIDASE"/>
    <property type="match status" value="1"/>
</dbReference>
<dbReference type="GO" id="GO:0008800">
    <property type="term" value="F:beta-lactamase activity"/>
    <property type="evidence" value="ECO:0007669"/>
    <property type="project" value="UniProtKB-UniRule"/>
</dbReference>
<dbReference type="PANTHER" id="PTHR46825">
    <property type="entry name" value="D-ALANYL-D-ALANINE-CARBOXYPEPTIDASE/ENDOPEPTIDASE AMPH"/>
    <property type="match status" value="1"/>
</dbReference>
<comment type="similarity">
    <text evidence="2 5">Belongs to the class-C beta-lactamase family.</text>
</comment>
<comment type="caution">
    <text evidence="7">The sequence shown here is derived from an EMBL/GenBank/DDBJ whole genome shotgun (WGS) entry which is preliminary data.</text>
</comment>
<evidence type="ECO:0000256" key="2">
    <source>
        <dbReference type="ARBA" id="ARBA00007840"/>
    </source>
</evidence>
<dbReference type="AlphaFoldDB" id="A0A7W7S8E6"/>
<dbReference type="Gene3D" id="3.40.710.10">
    <property type="entry name" value="DD-peptidase/beta-lactamase superfamily"/>
    <property type="match status" value="1"/>
</dbReference>
<keyword evidence="4 5" id="KW-0046">Antibiotic resistance</keyword>
<dbReference type="PROSITE" id="PS00336">
    <property type="entry name" value="BETA_LACTAMASE_C"/>
    <property type="match status" value="1"/>
</dbReference>
<dbReference type="GO" id="GO:0046677">
    <property type="term" value="P:response to antibiotic"/>
    <property type="evidence" value="ECO:0007669"/>
    <property type="project" value="UniProtKB-UniRule"/>
</dbReference>
<dbReference type="EC" id="3.5.2.6" evidence="5"/>
<dbReference type="GO" id="GO:0030288">
    <property type="term" value="C:outer membrane-bounded periplasmic space"/>
    <property type="evidence" value="ECO:0007669"/>
    <property type="project" value="InterPro"/>
</dbReference>
<dbReference type="Pfam" id="PF00144">
    <property type="entry name" value="Beta-lactamase"/>
    <property type="match status" value="1"/>
</dbReference>
<evidence type="ECO:0000313" key="7">
    <source>
        <dbReference type="EMBL" id="MBB4945218.1"/>
    </source>
</evidence>
<dbReference type="Proteomes" id="UP000573327">
    <property type="component" value="Unassembled WGS sequence"/>
</dbReference>
<dbReference type="SUPFAM" id="SSF56601">
    <property type="entry name" value="beta-lactamase/transpeptidase-like"/>
    <property type="match status" value="1"/>
</dbReference>
<comment type="catalytic activity">
    <reaction evidence="1 5">
        <text>a beta-lactam + H2O = a substituted beta-amino acid</text>
        <dbReference type="Rhea" id="RHEA:20401"/>
        <dbReference type="ChEBI" id="CHEBI:15377"/>
        <dbReference type="ChEBI" id="CHEBI:35627"/>
        <dbReference type="ChEBI" id="CHEBI:140347"/>
        <dbReference type="EC" id="3.5.2.6"/>
    </reaction>
</comment>
<proteinExistence type="inferred from homology"/>
<dbReference type="InterPro" id="IPR001466">
    <property type="entry name" value="Beta-lactam-related"/>
</dbReference>
<evidence type="ECO:0000256" key="3">
    <source>
        <dbReference type="ARBA" id="ARBA00022801"/>
    </source>
</evidence>
<gene>
    <name evidence="7" type="ORF">F4556_000753</name>
</gene>
<keyword evidence="3 5" id="KW-0378">Hydrolase</keyword>
<evidence type="ECO:0000256" key="4">
    <source>
        <dbReference type="ARBA" id="ARBA00023251"/>
    </source>
</evidence>
<dbReference type="GO" id="GO:0017001">
    <property type="term" value="P:antibiotic catabolic process"/>
    <property type="evidence" value="ECO:0007669"/>
    <property type="project" value="InterPro"/>
</dbReference>
<dbReference type="InterPro" id="IPR001586">
    <property type="entry name" value="Beta-lactam_class-C_AS"/>
</dbReference>
<evidence type="ECO:0000256" key="1">
    <source>
        <dbReference type="ARBA" id="ARBA00001526"/>
    </source>
</evidence>
<feature type="domain" description="Beta-lactamase-related" evidence="6">
    <location>
        <begin position="10"/>
        <end position="324"/>
    </location>
</feature>
<keyword evidence="8" id="KW-1185">Reference proteome</keyword>
<dbReference type="InterPro" id="IPR050491">
    <property type="entry name" value="AmpC-like"/>
</dbReference>
<name>A0A7W7S8E6_9ACTN</name>
<sequence length="339" mass="34936">MVDLGGAAQRTADQLAEGRAGVVVAALADGEAEVRAAGAVTADTVFELGSVSKVFTSLALAALVTEGLVELDQPLAELLPEAAGLQRRGVPVTLRQLAQHTSGLPRLPHGMLLPALLNPGRPDPYAKLAEPVLLGTLRRTKLGAVPGSRFRYSNLGAGLLGLALARRAGTDYEGLIAGRISAPLGLTDTAVTPADPGQLAQGHDRRARPVPGWDLAALAGAGGLRGTAADLVTFLRAQLAPEQGPLAEAIALSRTPEHRLNPFSWIHLGWMGQRLHPRQGGHLQLWHNGATGGFSSFVGFDPGAGVGVAVLTNTQRSVDGSGGALLTDLATAVSDQAVR</sequence>